<sequence>MIKRSESSKLGDAPWFTPAYSKKTQASKLGDAQGIPFFIDNIIRNPSKEIFSELDETFAQGPIFARSFQKTEEITKWGHEARRQARPSPGRAACPRAPHVAPALPFRLLKVSVAKPPVPSHDTENLPETPPRIPSRGIQEIASGTLPERDSSPGGLFIAMIASGVMSE</sequence>
<organism evidence="2 3">
    <name type="scientific">Lolium multiflorum</name>
    <name type="common">Italian ryegrass</name>
    <name type="synonym">Lolium perenne subsp. multiflorum</name>
    <dbReference type="NCBI Taxonomy" id="4521"/>
    <lineage>
        <taxon>Eukaryota</taxon>
        <taxon>Viridiplantae</taxon>
        <taxon>Streptophyta</taxon>
        <taxon>Embryophyta</taxon>
        <taxon>Tracheophyta</taxon>
        <taxon>Spermatophyta</taxon>
        <taxon>Magnoliopsida</taxon>
        <taxon>Liliopsida</taxon>
        <taxon>Poales</taxon>
        <taxon>Poaceae</taxon>
        <taxon>BOP clade</taxon>
        <taxon>Pooideae</taxon>
        <taxon>Poodae</taxon>
        <taxon>Poeae</taxon>
        <taxon>Poeae Chloroplast Group 2 (Poeae type)</taxon>
        <taxon>Loliodinae</taxon>
        <taxon>Loliinae</taxon>
        <taxon>Lolium</taxon>
    </lineage>
</organism>
<gene>
    <name evidence="2" type="ORF">QYE76_025337</name>
</gene>
<dbReference type="Proteomes" id="UP001231189">
    <property type="component" value="Unassembled WGS sequence"/>
</dbReference>
<feature type="region of interest" description="Disordered" evidence="1">
    <location>
        <begin position="117"/>
        <end position="136"/>
    </location>
</feature>
<keyword evidence="3" id="KW-1185">Reference proteome</keyword>
<comment type="caution">
    <text evidence="2">The sequence shown here is derived from an EMBL/GenBank/DDBJ whole genome shotgun (WGS) entry which is preliminary data.</text>
</comment>
<evidence type="ECO:0000256" key="1">
    <source>
        <dbReference type="SAM" id="MobiDB-lite"/>
    </source>
</evidence>
<protein>
    <submittedName>
        <fullName evidence="2">Uncharacterized protein</fullName>
    </submittedName>
</protein>
<dbReference type="EMBL" id="JAUUTY010000006">
    <property type="protein sequence ID" value="KAK1619820.1"/>
    <property type="molecule type" value="Genomic_DNA"/>
</dbReference>
<evidence type="ECO:0000313" key="2">
    <source>
        <dbReference type="EMBL" id="KAK1619820.1"/>
    </source>
</evidence>
<evidence type="ECO:0000313" key="3">
    <source>
        <dbReference type="Proteomes" id="UP001231189"/>
    </source>
</evidence>
<dbReference type="AlphaFoldDB" id="A0AAD8VWL1"/>
<name>A0AAD8VWL1_LOLMU</name>
<proteinExistence type="predicted"/>
<accession>A0AAD8VWL1</accession>
<reference evidence="2" key="1">
    <citation type="submission" date="2023-07" db="EMBL/GenBank/DDBJ databases">
        <title>A chromosome-level genome assembly of Lolium multiflorum.</title>
        <authorList>
            <person name="Chen Y."/>
            <person name="Copetti D."/>
            <person name="Kolliker R."/>
            <person name="Studer B."/>
        </authorList>
    </citation>
    <scope>NUCLEOTIDE SEQUENCE</scope>
    <source>
        <strain evidence="2">02402/16</strain>
        <tissue evidence="2">Leaf</tissue>
    </source>
</reference>